<keyword evidence="4" id="KW-1185">Reference proteome</keyword>
<sequence length="426" mass="43985">MSDPVLSNMLRATAPSGPAQMFQRASQENRSTGNEVTDDNFSRALERRMNAEDRPPVRPEPERAADLARTPTRAAERPRTDTTTESRRETESRPEPSAEDESKVAQTGTAEHEPATSESAGADETPSAPDQAVDPALAASLAALMPGVAALPATLAGTSTDSALTSDKLLDPDAQKSGASVLEKLIAEASGKATPGAQADNPAGGFGEQLGAFASRTSKGDAAPATGDAGALKARLQVPVLPSTSNGAALQSLPPDAQAAGLQAAAFNPGTRTEQAQVPQLPVHTPAGQRVWAEDVGNRMMWMVGRHESKAELVLTPAHLGKLEVSIQINGDQTTAHFIAATSAARDALEQAMPRLREVLQQAGINLGQANVSTSSDQRAQQDSGSGGSRPGRGSGLESAGPEGLMASTASSNWSHAGRGMVDTFA</sequence>
<proteinExistence type="predicted"/>
<dbReference type="InterPro" id="IPR038610">
    <property type="entry name" value="FliK-like_C_sf"/>
</dbReference>
<reference evidence="3 4" key="1">
    <citation type="submission" date="2019-12" db="EMBL/GenBank/DDBJ databases">
        <title>Comparative genomics gives insights into the taxonomy of the Azoarcus-Aromatoleum group and reveals separate origins of nif in the plant-associated Azoarcus and non-plant-associated Aromatoleum sub-groups.</title>
        <authorList>
            <person name="Lafos M."/>
            <person name="Maluk M."/>
            <person name="Batista M."/>
            <person name="Junghare M."/>
            <person name="Carmona M."/>
            <person name="Faoro H."/>
            <person name="Cruz L.M."/>
            <person name="Battistoni F."/>
            <person name="De Souza E."/>
            <person name="Pedrosa F."/>
            <person name="Chen W.-M."/>
            <person name="Poole P.S."/>
            <person name="Dixon R.A."/>
            <person name="James E.K."/>
        </authorList>
    </citation>
    <scope>NUCLEOTIDE SEQUENCE [LARGE SCALE GENOMIC DNA]</scope>
    <source>
        <strain evidence="3 4">22Lin</strain>
    </source>
</reference>
<feature type="region of interest" description="Disordered" evidence="1">
    <location>
        <begin position="1"/>
        <end position="134"/>
    </location>
</feature>
<evidence type="ECO:0000259" key="2">
    <source>
        <dbReference type="Pfam" id="PF02120"/>
    </source>
</evidence>
<comment type="caution">
    <text evidence="3">The sequence shown here is derived from an EMBL/GenBank/DDBJ whole genome shotgun (WGS) entry which is preliminary data.</text>
</comment>
<dbReference type="PANTHER" id="PTHR37533:SF2">
    <property type="entry name" value="FLAGELLAR HOOK-LENGTH CONTROL PROTEIN"/>
    <property type="match status" value="1"/>
</dbReference>
<dbReference type="Proteomes" id="UP000648984">
    <property type="component" value="Unassembled WGS sequence"/>
</dbReference>
<dbReference type="PANTHER" id="PTHR37533">
    <property type="entry name" value="FLAGELLAR HOOK-LENGTH CONTROL PROTEIN"/>
    <property type="match status" value="1"/>
</dbReference>
<dbReference type="EMBL" id="WTVQ01000031">
    <property type="protein sequence ID" value="NMG76408.1"/>
    <property type="molecule type" value="Genomic_DNA"/>
</dbReference>
<feature type="compositionally biased region" description="Basic and acidic residues" evidence="1">
    <location>
        <begin position="74"/>
        <end position="103"/>
    </location>
</feature>
<feature type="compositionally biased region" description="Basic and acidic residues" evidence="1">
    <location>
        <begin position="40"/>
        <end position="66"/>
    </location>
</feature>
<dbReference type="Gene3D" id="3.30.750.140">
    <property type="match status" value="1"/>
</dbReference>
<dbReference type="InterPro" id="IPR052563">
    <property type="entry name" value="FliK"/>
</dbReference>
<evidence type="ECO:0000313" key="4">
    <source>
        <dbReference type="Proteomes" id="UP000648984"/>
    </source>
</evidence>
<feature type="compositionally biased region" description="Polar residues" evidence="1">
    <location>
        <begin position="370"/>
        <end position="383"/>
    </location>
</feature>
<dbReference type="InterPro" id="IPR021136">
    <property type="entry name" value="Flagellar_hook_control-like_C"/>
</dbReference>
<name>A0ABX1QEQ4_9RHOO</name>
<evidence type="ECO:0000256" key="1">
    <source>
        <dbReference type="SAM" id="MobiDB-lite"/>
    </source>
</evidence>
<protein>
    <recommendedName>
        <fullName evidence="2">Flagellar hook-length control protein-like C-terminal domain-containing protein</fullName>
    </recommendedName>
</protein>
<feature type="compositionally biased region" description="Polar residues" evidence="1">
    <location>
        <begin position="23"/>
        <end position="35"/>
    </location>
</feature>
<dbReference type="RefSeq" id="WP_169261549.1">
    <property type="nucleotide sequence ID" value="NZ_WTVQ01000031.1"/>
</dbReference>
<accession>A0ABX1QEQ4</accession>
<feature type="domain" description="Flagellar hook-length control protein-like C-terminal" evidence="2">
    <location>
        <begin position="298"/>
        <end position="380"/>
    </location>
</feature>
<feature type="region of interest" description="Disordered" evidence="1">
    <location>
        <begin position="370"/>
        <end position="426"/>
    </location>
</feature>
<gene>
    <name evidence="3" type="ORF">GPA25_16740</name>
</gene>
<dbReference type="Pfam" id="PF02120">
    <property type="entry name" value="Flg_hook"/>
    <property type="match status" value="1"/>
</dbReference>
<dbReference type="CDD" id="cd17470">
    <property type="entry name" value="T3SS_Flik_C"/>
    <property type="match status" value="1"/>
</dbReference>
<evidence type="ECO:0000313" key="3">
    <source>
        <dbReference type="EMBL" id="NMG76408.1"/>
    </source>
</evidence>
<organism evidence="3 4">
    <name type="scientific">Aromatoleum diolicum</name>
    <dbReference type="NCBI Taxonomy" id="75796"/>
    <lineage>
        <taxon>Bacteria</taxon>
        <taxon>Pseudomonadati</taxon>
        <taxon>Pseudomonadota</taxon>
        <taxon>Betaproteobacteria</taxon>
        <taxon>Rhodocyclales</taxon>
        <taxon>Rhodocyclaceae</taxon>
        <taxon>Aromatoleum</taxon>
    </lineage>
</organism>
<feature type="compositionally biased region" description="Gly residues" evidence="1">
    <location>
        <begin position="385"/>
        <end position="395"/>
    </location>
</feature>